<feature type="domain" description="CheB-type methylesterase" evidence="8">
    <location>
        <begin position="179"/>
        <end position="375"/>
    </location>
</feature>
<dbReference type="Gene3D" id="3.40.50.2300">
    <property type="match status" value="1"/>
</dbReference>
<dbReference type="InterPro" id="IPR008248">
    <property type="entry name" value="CheB-like"/>
</dbReference>
<comment type="catalytic activity">
    <reaction evidence="3 4">
        <text>[protein]-L-glutamate 5-O-methyl ester + H2O = L-glutamyl-[protein] + methanol + H(+)</text>
        <dbReference type="Rhea" id="RHEA:23236"/>
        <dbReference type="Rhea" id="RHEA-COMP:10208"/>
        <dbReference type="Rhea" id="RHEA-COMP:10311"/>
        <dbReference type="ChEBI" id="CHEBI:15377"/>
        <dbReference type="ChEBI" id="CHEBI:15378"/>
        <dbReference type="ChEBI" id="CHEBI:17790"/>
        <dbReference type="ChEBI" id="CHEBI:29973"/>
        <dbReference type="ChEBI" id="CHEBI:82795"/>
        <dbReference type="EC" id="3.1.1.61"/>
    </reaction>
</comment>
<dbReference type="PIRSF" id="PIRSF000876">
    <property type="entry name" value="RR_chemtxs_CheB"/>
    <property type="match status" value="1"/>
</dbReference>
<dbReference type="EMBL" id="BAEQ01000007">
    <property type="protein sequence ID" value="GAC27130.1"/>
    <property type="molecule type" value="Genomic_DNA"/>
</dbReference>
<dbReference type="GO" id="GO:0006935">
    <property type="term" value="P:chemotaxis"/>
    <property type="evidence" value="ECO:0007669"/>
    <property type="project" value="UniProtKB-UniRule"/>
</dbReference>
<dbReference type="HAMAP" id="MF_00099">
    <property type="entry name" value="CheB_chemtxs"/>
    <property type="match status" value="1"/>
</dbReference>
<dbReference type="SMART" id="SM00448">
    <property type="entry name" value="REC"/>
    <property type="match status" value="1"/>
</dbReference>
<dbReference type="GO" id="GO:0050568">
    <property type="term" value="F:protein-glutamine glutaminase activity"/>
    <property type="evidence" value="ECO:0007669"/>
    <property type="project" value="UniProtKB-UniRule"/>
</dbReference>
<keyword evidence="4" id="KW-0963">Cytoplasm</keyword>
<dbReference type="InterPro" id="IPR001789">
    <property type="entry name" value="Sig_transdc_resp-reg_receiver"/>
</dbReference>
<dbReference type="NCBIfam" id="NF001965">
    <property type="entry name" value="PRK00742.1"/>
    <property type="match status" value="1"/>
</dbReference>
<proteinExistence type="inferred from homology"/>
<dbReference type="Pfam" id="PF00072">
    <property type="entry name" value="Response_reg"/>
    <property type="match status" value="1"/>
</dbReference>
<evidence type="ECO:0000256" key="3">
    <source>
        <dbReference type="ARBA" id="ARBA00048267"/>
    </source>
</evidence>
<dbReference type="OrthoDB" id="9793421at2"/>
<comment type="function">
    <text evidence="4">Involved in chemotaxis. Part of a chemotaxis signal transduction system that modulates chemotaxis in response to various stimuli. Catalyzes the demethylation of specific methylglutamate residues introduced into the chemoreceptors (methyl-accepting chemotaxis proteins or MCP) by CheR. Also mediates the irreversible deamidation of specific glutamine residues to glutamic acid.</text>
</comment>
<evidence type="ECO:0000313" key="9">
    <source>
        <dbReference type="EMBL" id="GAC27130.1"/>
    </source>
</evidence>
<dbReference type="EC" id="3.5.1.44" evidence="4"/>
<keyword evidence="4 6" id="KW-0597">Phosphoprotein</keyword>
<dbReference type="STRING" id="1121922.GCA_000428905_03394"/>
<dbReference type="CDD" id="cd16432">
    <property type="entry name" value="CheB_Rec"/>
    <property type="match status" value="1"/>
</dbReference>
<comment type="catalytic activity">
    <reaction evidence="4">
        <text>L-glutaminyl-[protein] + H2O = L-glutamyl-[protein] + NH4(+)</text>
        <dbReference type="Rhea" id="RHEA:16441"/>
        <dbReference type="Rhea" id="RHEA-COMP:10207"/>
        <dbReference type="Rhea" id="RHEA-COMP:10208"/>
        <dbReference type="ChEBI" id="CHEBI:15377"/>
        <dbReference type="ChEBI" id="CHEBI:28938"/>
        <dbReference type="ChEBI" id="CHEBI:29973"/>
        <dbReference type="ChEBI" id="CHEBI:30011"/>
        <dbReference type="EC" id="3.5.1.44"/>
    </reaction>
</comment>
<dbReference type="Pfam" id="PF01339">
    <property type="entry name" value="CheB_methylest"/>
    <property type="match status" value="1"/>
</dbReference>
<evidence type="ECO:0000259" key="7">
    <source>
        <dbReference type="PROSITE" id="PS50110"/>
    </source>
</evidence>
<evidence type="ECO:0000256" key="5">
    <source>
        <dbReference type="PROSITE-ProRule" id="PRU00050"/>
    </source>
</evidence>
<feature type="active site" evidence="4">
    <location>
        <position position="220"/>
    </location>
</feature>
<evidence type="ECO:0000256" key="6">
    <source>
        <dbReference type="PROSITE-ProRule" id="PRU00169"/>
    </source>
</evidence>
<dbReference type="InterPro" id="IPR011006">
    <property type="entry name" value="CheY-like_superfamily"/>
</dbReference>
<dbReference type="Proteomes" id="UP000006251">
    <property type="component" value="Unassembled WGS sequence"/>
</dbReference>
<keyword evidence="1 4" id="KW-0145">Chemotaxis</keyword>
<evidence type="ECO:0000313" key="10">
    <source>
        <dbReference type="Proteomes" id="UP000006251"/>
    </source>
</evidence>
<name>K6ZUX0_9ALTE</name>
<comment type="similarity">
    <text evidence="4">Belongs to the CheB family.</text>
</comment>
<comment type="caution">
    <text evidence="9">The sequence shown here is derived from an EMBL/GenBank/DDBJ whole genome shotgun (WGS) entry which is preliminary data.</text>
</comment>
<sequence length="375" mass="40414">MRYRVLIVDDSTFYRRRLTSVLEKDPSIQVVGQAVNGLEAVQKAIELKPDVIMMDVEMPIMGGIEAVGKIMRASPTAILMFSSLTQAGAQETFDALDAGAIDFIPKKFDDISTERPEAILFIQRRVKALARGGVDTPNDLAKVDVSPSSAVIGNFQSSTHLTLQQRTSAKLETSLTPLPASGKRYKLLFIGASTGGPVALQKVISDLPSDFPYPVILVQHMPGTFTSAFAQRLDKHSQMRVKLAQDNDRLEKGTVYLAEGGKQMQIVGVGAFAKISIIDTPKNSTIVYHPSIDFTMESLVSAFAGDILSVILTGMGAEGAIGGQLLKAKGATIWAQDEKSCVVYGMPRAVAESGSCDRVIPLDNIAQHIITEMSV</sequence>
<dbReference type="SUPFAM" id="SSF52172">
    <property type="entry name" value="CheY-like"/>
    <property type="match status" value="1"/>
</dbReference>
<dbReference type="GO" id="GO:0000156">
    <property type="term" value="F:phosphorelay response regulator activity"/>
    <property type="evidence" value="ECO:0007669"/>
    <property type="project" value="InterPro"/>
</dbReference>
<gene>
    <name evidence="4 9" type="primary">cheB</name>
    <name evidence="9" type="ORF">GPAL_0249</name>
</gene>
<dbReference type="AlphaFoldDB" id="K6ZUX0"/>
<dbReference type="PANTHER" id="PTHR42872">
    <property type="entry name" value="PROTEIN-GLUTAMATE METHYLESTERASE/PROTEIN-GLUTAMINE GLUTAMINASE"/>
    <property type="match status" value="1"/>
</dbReference>
<evidence type="ECO:0000256" key="2">
    <source>
        <dbReference type="ARBA" id="ARBA00022801"/>
    </source>
</evidence>
<dbReference type="Gene3D" id="3.40.50.180">
    <property type="entry name" value="Methylesterase CheB, C-terminal domain"/>
    <property type="match status" value="1"/>
</dbReference>
<comment type="PTM">
    <text evidence="4">Phosphorylated by CheA. Phosphorylation of the N-terminal regulatory domain activates the methylesterase activity.</text>
</comment>
<organism evidence="9 10">
    <name type="scientific">Brumicola pallidula DSM 14239 = ACAM 615</name>
    <dbReference type="NCBI Taxonomy" id="1121922"/>
    <lineage>
        <taxon>Bacteria</taxon>
        <taxon>Pseudomonadati</taxon>
        <taxon>Pseudomonadota</taxon>
        <taxon>Gammaproteobacteria</taxon>
        <taxon>Alteromonadales</taxon>
        <taxon>Alteromonadaceae</taxon>
        <taxon>Brumicola</taxon>
    </lineage>
</organism>
<feature type="active site" evidence="4">
    <location>
        <position position="193"/>
    </location>
</feature>
<dbReference type="GO" id="GO:0005737">
    <property type="term" value="C:cytoplasm"/>
    <property type="evidence" value="ECO:0007669"/>
    <property type="project" value="UniProtKB-SubCell"/>
</dbReference>
<dbReference type="PROSITE" id="PS50110">
    <property type="entry name" value="RESPONSE_REGULATORY"/>
    <property type="match status" value="1"/>
</dbReference>
<dbReference type="RefSeq" id="WP_006008411.1">
    <property type="nucleotide sequence ID" value="NZ_AUAV01000022.1"/>
</dbReference>
<comment type="caution">
    <text evidence="4 5">Lacks conserved residue(s) required for the propagation of feature annotation.</text>
</comment>
<accession>K6ZUX0</accession>
<dbReference type="GO" id="GO:0008984">
    <property type="term" value="F:protein-glutamate methylesterase activity"/>
    <property type="evidence" value="ECO:0007669"/>
    <property type="project" value="UniProtKB-UniRule"/>
</dbReference>
<feature type="domain" description="Response regulatory" evidence="7">
    <location>
        <begin position="4"/>
        <end position="121"/>
    </location>
</feature>
<dbReference type="PANTHER" id="PTHR42872:SF3">
    <property type="entry name" value="PROTEIN-GLUTAMATE METHYLESTERASE_PROTEIN-GLUTAMINE GLUTAMINASE 1"/>
    <property type="match status" value="1"/>
</dbReference>
<comment type="domain">
    <text evidence="4">Contains a C-terminal catalytic domain, and an N-terminal region which modulates catalytic activity.</text>
</comment>
<dbReference type="InterPro" id="IPR000673">
    <property type="entry name" value="Sig_transdc_resp-reg_Me-estase"/>
</dbReference>
<dbReference type="InterPro" id="IPR035909">
    <property type="entry name" value="CheB_C"/>
</dbReference>
<keyword evidence="2 4" id="KW-0378">Hydrolase</keyword>
<feature type="modified residue" description="4-aspartylphosphate" evidence="4 6">
    <location>
        <position position="55"/>
    </location>
</feature>
<reference evidence="10" key="1">
    <citation type="journal article" date="2014" name="Environ. Microbiol.">
        <title>Comparative genomics of the marine bacterial genus Glaciecola reveals the high degree of genomic diversity and genomic characteristic for cold adaptation.</title>
        <authorList>
            <person name="Qin Q.L."/>
            <person name="Xie B.B."/>
            <person name="Yu Y."/>
            <person name="Shu Y.L."/>
            <person name="Rong J.C."/>
            <person name="Zhang Y.J."/>
            <person name="Zhao D.L."/>
            <person name="Chen X.L."/>
            <person name="Zhang X.Y."/>
            <person name="Chen B."/>
            <person name="Zhou B.C."/>
            <person name="Zhang Y.Z."/>
        </authorList>
    </citation>
    <scope>NUCLEOTIDE SEQUENCE [LARGE SCALE GENOMIC DNA]</scope>
    <source>
        <strain evidence="10">ACAM 615</strain>
    </source>
</reference>
<protein>
    <recommendedName>
        <fullName evidence="4">Protein-glutamate methylesterase/protein-glutamine glutaminase</fullName>
        <ecNumber evidence="4">3.1.1.61</ecNumber>
        <ecNumber evidence="4">3.5.1.44</ecNumber>
    </recommendedName>
</protein>
<dbReference type="PROSITE" id="PS50122">
    <property type="entry name" value="CHEB"/>
    <property type="match status" value="1"/>
</dbReference>
<dbReference type="EC" id="3.1.1.61" evidence="4"/>
<comment type="subcellular location">
    <subcellularLocation>
        <location evidence="4">Cytoplasm</location>
    </subcellularLocation>
</comment>
<evidence type="ECO:0000256" key="1">
    <source>
        <dbReference type="ARBA" id="ARBA00022500"/>
    </source>
</evidence>
<dbReference type="SUPFAM" id="SSF52738">
    <property type="entry name" value="Methylesterase CheB, C-terminal domain"/>
    <property type="match status" value="1"/>
</dbReference>
<evidence type="ECO:0000256" key="4">
    <source>
        <dbReference type="HAMAP-Rule" id="MF_00099"/>
    </source>
</evidence>
<dbReference type="CDD" id="cd17541">
    <property type="entry name" value="REC_CheB-like"/>
    <property type="match status" value="1"/>
</dbReference>
<keyword evidence="10" id="KW-1185">Reference proteome</keyword>
<evidence type="ECO:0000259" key="8">
    <source>
        <dbReference type="PROSITE" id="PS50122"/>
    </source>
</evidence>